<keyword evidence="2" id="KW-1185">Reference proteome</keyword>
<protein>
    <submittedName>
        <fullName evidence="1">Uncharacterized protein</fullName>
    </submittedName>
</protein>
<comment type="caution">
    <text evidence="1">The sequence shown here is derived from an EMBL/GenBank/DDBJ whole genome shotgun (WGS) entry which is preliminary data.</text>
</comment>
<dbReference type="EMBL" id="BSRZ01000034">
    <property type="protein sequence ID" value="GLW67694.1"/>
    <property type="molecule type" value="Genomic_DNA"/>
</dbReference>
<name>A0A9W6Q0G0_9ACTN</name>
<sequence>MWICSLAIVTDVVPAARFGMHRILFVMSSPSLTPIGGAVWLVAYEMCGPSLLISPGAPPRSQHAFS</sequence>
<accession>A0A9W6Q0G0</accession>
<proteinExistence type="predicted"/>
<dbReference type="Proteomes" id="UP001165124">
    <property type="component" value="Unassembled WGS sequence"/>
</dbReference>
<organism evidence="1 2">
    <name type="scientific">Actinomadura rubrobrunea</name>
    <dbReference type="NCBI Taxonomy" id="115335"/>
    <lineage>
        <taxon>Bacteria</taxon>
        <taxon>Bacillati</taxon>
        <taxon>Actinomycetota</taxon>
        <taxon>Actinomycetes</taxon>
        <taxon>Streptosporangiales</taxon>
        <taxon>Thermomonosporaceae</taxon>
        <taxon>Actinomadura</taxon>
    </lineage>
</organism>
<evidence type="ECO:0000313" key="2">
    <source>
        <dbReference type="Proteomes" id="UP001165124"/>
    </source>
</evidence>
<gene>
    <name evidence="1" type="ORF">Arub01_59370</name>
</gene>
<reference evidence="1" key="1">
    <citation type="submission" date="2023-02" db="EMBL/GenBank/DDBJ databases">
        <title>Actinomadura rubrobrunea NBRC 14622.</title>
        <authorList>
            <person name="Ichikawa N."/>
            <person name="Sato H."/>
            <person name="Tonouchi N."/>
        </authorList>
    </citation>
    <scope>NUCLEOTIDE SEQUENCE</scope>
    <source>
        <strain evidence="1">NBRC 14622</strain>
    </source>
</reference>
<evidence type="ECO:0000313" key="1">
    <source>
        <dbReference type="EMBL" id="GLW67694.1"/>
    </source>
</evidence>
<dbReference type="AlphaFoldDB" id="A0A9W6Q0G0"/>